<accession>A0A814ETM8</accession>
<dbReference type="OrthoDB" id="10041395at2759"/>
<reference evidence="1" key="1">
    <citation type="submission" date="2021-02" db="EMBL/GenBank/DDBJ databases">
        <authorList>
            <person name="Nowell W R."/>
        </authorList>
    </citation>
    <scope>NUCLEOTIDE SEQUENCE</scope>
</reference>
<protein>
    <submittedName>
        <fullName evidence="1">Uncharacterized protein</fullName>
    </submittedName>
</protein>
<dbReference type="AlphaFoldDB" id="A0A814ETM8"/>
<comment type="caution">
    <text evidence="1">The sequence shown here is derived from an EMBL/GenBank/DDBJ whole genome shotgun (WGS) entry which is preliminary data.</text>
</comment>
<dbReference type="EMBL" id="CAJNOU010001019">
    <property type="protein sequence ID" value="CAF1135822.1"/>
    <property type="molecule type" value="Genomic_DNA"/>
</dbReference>
<name>A0A814ETM8_9BILA</name>
<organism evidence="1 3">
    <name type="scientific">Rotaria sordida</name>
    <dbReference type="NCBI Taxonomy" id="392033"/>
    <lineage>
        <taxon>Eukaryota</taxon>
        <taxon>Metazoa</taxon>
        <taxon>Spiralia</taxon>
        <taxon>Gnathifera</taxon>
        <taxon>Rotifera</taxon>
        <taxon>Eurotatoria</taxon>
        <taxon>Bdelloidea</taxon>
        <taxon>Philodinida</taxon>
        <taxon>Philodinidae</taxon>
        <taxon>Rotaria</taxon>
    </lineage>
</organism>
<dbReference type="EMBL" id="CAJNOO010000535">
    <property type="protein sequence ID" value="CAF0971808.1"/>
    <property type="molecule type" value="Genomic_DNA"/>
</dbReference>
<dbReference type="Proteomes" id="UP000663889">
    <property type="component" value="Unassembled WGS sequence"/>
</dbReference>
<proteinExistence type="predicted"/>
<evidence type="ECO:0000313" key="1">
    <source>
        <dbReference type="EMBL" id="CAF0971808.1"/>
    </source>
</evidence>
<evidence type="ECO:0000313" key="2">
    <source>
        <dbReference type="EMBL" id="CAF1135822.1"/>
    </source>
</evidence>
<evidence type="ECO:0000313" key="3">
    <source>
        <dbReference type="Proteomes" id="UP000663882"/>
    </source>
</evidence>
<dbReference type="Proteomes" id="UP000663882">
    <property type="component" value="Unassembled WGS sequence"/>
</dbReference>
<sequence>MDSSKYDKEHMHLELTWTSKQIFCSILNTVSMKTKFELLANEELIECFQYLNAPDMIQSFDRLNYRFYALIRNIPLKSSFNEFCQTMLLNPEIKQNIIFLQLSNKGTRDQIQSFFSSFSLNELIHLRSLLLIDLKEENIEQLLSILPLLSNLYCFYFTSLEYKTMEIITSLLKLKIRILIVPQFDFNSKAICETMSITSLAIYNCDLSDLWEIFKYRPTSVA</sequence>
<gene>
    <name evidence="1" type="ORF">RFH988_LOCUS12669</name>
    <name evidence="2" type="ORF">SEV965_LOCUS17668</name>
</gene>